<evidence type="ECO:0000313" key="3">
    <source>
        <dbReference type="Proteomes" id="UP000662957"/>
    </source>
</evidence>
<dbReference type="Proteomes" id="UP000662957">
    <property type="component" value="Chromosome"/>
</dbReference>
<gene>
    <name evidence="2" type="ORF">JX001_15110</name>
</gene>
<name>A0ABX7LQP3_9CAUL</name>
<keyword evidence="3" id="KW-1185">Reference proteome</keyword>
<evidence type="ECO:0000256" key="1">
    <source>
        <dbReference type="SAM" id="MobiDB-lite"/>
    </source>
</evidence>
<protein>
    <submittedName>
        <fullName evidence="2">Uncharacterized protein</fullName>
    </submittedName>
</protein>
<evidence type="ECO:0000313" key="2">
    <source>
        <dbReference type="EMBL" id="QSF54060.1"/>
    </source>
</evidence>
<feature type="region of interest" description="Disordered" evidence="1">
    <location>
        <begin position="50"/>
        <end position="71"/>
    </location>
</feature>
<sequence>MATAVLMAALWLMPMLVGAMKRRRRDAASIGVGSALLDIQKIVSPSTERLIEAQREASREKADQKGTPDRP</sequence>
<accession>A0ABX7LQP3</accession>
<dbReference type="EMBL" id="CP070968">
    <property type="protein sequence ID" value="QSF54060.1"/>
    <property type="molecule type" value="Genomic_DNA"/>
</dbReference>
<proteinExistence type="predicted"/>
<dbReference type="RefSeq" id="WP_205681636.1">
    <property type="nucleotide sequence ID" value="NZ_CP070968.1"/>
</dbReference>
<reference evidence="2 3" key="1">
    <citation type="submission" date="2021-02" db="EMBL/GenBank/DDBJ databases">
        <title>Brevundimonas sp. CS1 genome sequence.</title>
        <authorList>
            <person name="Lee K."/>
            <person name="Choi Y.-J."/>
            <person name="Son H.-R."/>
        </authorList>
    </citation>
    <scope>NUCLEOTIDE SEQUENCE [LARGE SCALE GENOMIC DNA]</scope>
    <source>
        <strain evidence="2 3">CS1</strain>
    </source>
</reference>
<organism evidence="2 3">
    <name type="scientific">Brevundimonas fontaquae</name>
    <dbReference type="NCBI Taxonomy" id="2813778"/>
    <lineage>
        <taxon>Bacteria</taxon>
        <taxon>Pseudomonadati</taxon>
        <taxon>Pseudomonadota</taxon>
        <taxon>Alphaproteobacteria</taxon>
        <taxon>Caulobacterales</taxon>
        <taxon>Caulobacteraceae</taxon>
        <taxon>Brevundimonas</taxon>
    </lineage>
</organism>